<evidence type="ECO:0000313" key="4">
    <source>
        <dbReference type="EMBL" id="TBN06617.1"/>
    </source>
</evidence>
<feature type="coiled-coil region" evidence="1">
    <location>
        <begin position="114"/>
        <end position="141"/>
    </location>
</feature>
<name>A0A4Q9FLJ5_9FLAO</name>
<evidence type="ECO:0000259" key="3">
    <source>
        <dbReference type="Pfam" id="PF10099"/>
    </source>
</evidence>
<dbReference type="EMBL" id="SIRT01000001">
    <property type="protein sequence ID" value="TBN06617.1"/>
    <property type="molecule type" value="Genomic_DNA"/>
</dbReference>
<dbReference type="InterPro" id="IPR051474">
    <property type="entry name" value="Anti-sigma-K/W_factor"/>
</dbReference>
<dbReference type="RefSeq" id="WP_130962604.1">
    <property type="nucleotide sequence ID" value="NZ_SIRT01000001.1"/>
</dbReference>
<gene>
    <name evidence="4" type="ORF">EYD45_01660</name>
</gene>
<keyword evidence="1" id="KW-0175">Coiled coil</keyword>
<dbReference type="InterPro" id="IPR018764">
    <property type="entry name" value="RskA_C"/>
</dbReference>
<dbReference type="Pfam" id="PF10099">
    <property type="entry name" value="RskA_C"/>
    <property type="match status" value="1"/>
</dbReference>
<reference evidence="4 5" key="1">
    <citation type="submission" date="2019-02" db="EMBL/GenBank/DDBJ databases">
        <title>Hyunsoonleella sp., isolated from marine sediment.</title>
        <authorList>
            <person name="Liu B.-T."/>
        </authorList>
    </citation>
    <scope>NUCLEOTIDE SEQUENCE [LARGE SCALE GENOMIC DNA]</scope>
    <source>
        <strain evidence="4 5">T58</strain>
    </source>
</reference>
<dbReference type="GO" id="GO:0005886">
    <property type="term" value="C:plasma membrane"/>
    <property type="evidence" value="ECO:0007669"/>
    <property type="project" value="InterPro"/>
</dbReference>
<comment type="caution">
    <text evidence="4">The sequence shown here is derived from an EMBL/GenBank/DDBJ whole genome shotgun (WGS) entry which is preliminary data.</text>
</comment>
<sequence length="258" mass="28682">MMDKAYILENGIIEQYLLGELSAEDELSLERLLAEDEELMARFKTIEASFESLAFENAVNPPKQVKERLMNSVKGSETKVVSLPKQNPFKNYLAMAASVAAVLLIGSIWMYSQLNKTNKQLQIVEEQNSQLLEDLNGLKGNLETTTAYLDILNSAETKQYILKGNALSPEAKVVSYVNHKQKSVIVNTVDLPKLDNAHNYQMWADVDGEMINMGVIKKDGPLLAMNYIEDAASLNITIEPAGGSDHPTVSRLITNVYL</sequence>
<protein>
    <recommendedName>
        <fullName evidence="3">Anti-sigma K factor RskA C-terminal domain-containing protein</fullName>
    </recommendedName>
</protein>
<evidence type="ECO:0000313" key="5">
    <source>
        <dbReference type="Proteomes" id="UP000291142"/>
    </source>
</evidence>
<dbReference type="Proteomes" id="UP000291142">
    <property type="component" value="Unassembled WGS sequence"/>
</dbReference>
<proteinExistence type="predicted"/>
<keyword evidence="2" id="KW-0812">Transmembrane</keyword>
<evidence type="ECO:0000256" key="2">
    <source>
        <dbReference type="SAM" id="Phobius"/>
    </source>
</evidence>
<evidence type="ECO:0000256" key="1">
    <source>
        <dbReference type="SAM" id="Coils"/>
    </source>
</evidence>
<keyword evidence="5" id="KW-1185">Reference proteome</keyword>
<feature type="transmembrane region" description="Helical" evidence="2">
    <location>
        <begin position="92"/>
        <end position="111"/>
    </location>
</feature>
<keyword evidence="2" id="KW-0472">Membrane</keyword>
<keyword evidence="2" id="KW-1133">Transmembrane helix</keyword>
<feature type="domain" description="Anti-sigma K factor RskA C-terminal" evidence="3">
    <location>
        <begin position="94"/>
        <end position="248"/>
    </location>
</feature>
<dbReference type="PANTHER" id="PTHR37461">
    <property type="entry name" value="ANTI-SIGMA-K FACTOR RSKA"/>
    <property type="match status" value="1"/>
</dbReference>
<accession>A0A4Q9FLJ5</accession>
<dbReference type="GO" id="GO:0016989">
    <property type="term" value="F:sigma factor antagonist activity"/>
    <property type="evidence" value="ECO:0007669"/>
    <property type="project" value="TreeGrafter"/>
</dbReference>
<dbReference type="AlphaFoldDB" id="A0A4Q9FLJ5"/>
<dbReference type="PANTHER" id="PTHR37461:SF1">
    <property type="entry name" value="ANTI-SIGMA-K FACTOR RSKA"/>
    <property type="match status" value="1"/>
</dbReference>
<organism evidence="4 5">
    <name type="scientific">Hyunsoonleella flava</name>
    <dbReference type="NCBI Taxonomy" id="2527939"/>
    <lineage>
        <taxon>Bacteria</taxon>
        <taxon>Pseudomonadati</taxon>
        <taxon>Bacteroidota</taxon>
        <taxon>Flavobacteriia</taxon>
        <taxon>Flavobacteriales</taxon>
        <taxon>Flavobacteriaceae</taxon>
    </lineage>
</organism>
<dbReference type="GO" id="GO:0006417">
    <property type="term" value="P:regulation of translation"/>
    <property type="evidence" value="ECO:0007669"/>
    <property type="project" value="TreeGrafter"/>
</dbReference>
<dbReference type="OrthoDB" id="1420916at2"/>